<dbReference type="Gene3D" id="3.30.710.10">
    <property type="entry name" value="Potassium Channel Kv1.1, Chain A"/>
    <property type="match status" value="1"/>
</dbReference>
<dbReference type="Proteomes" id="UP000887013">
    <property type="component" value="Unassembled WGS sequence"/>
</dbReference>
<dbReference type="InterPro" id="IPR008974">
    <property type="entry name" value="TRAF-like"/>
</dbReference>
<gene>
    <name evidence="3" type="primary">SPOP_31</name>
    <name evidence="3" type="ORF">NPIL_525441</name>
</gene>
<dbReference type="SUPFAM" id="SSF54695">
    <property type="entry name" value="POZ domain"/>
    <property type="match status" value="1"/>
</dbReference>
<dbReference type="CDD" id="cd18186">
    <property type="entry name" value="BTB_POZ_ZBTB_KLHL-like"/>
    <property type="match status" value="1"/>
</dbReference>
<dbReference type="InterPro" id="IPR002083">
    <property type="entry name" value="MATH/TRAF_dom"/>
</dbReference>
<dbReference type="Pfam" id="PF00651">
    <property type="entry name" value="BTB"/>
    <property type="match status" value="1"/>
</dbReference>
<feature type="domain" description="BTB" evidence="1">
    <location>
        <begin position="324"/>
        <end position="385"/>
    </location>
</feature>
<sequence>MEFEAPFTYIWTIENYPQLDFNGQIFSPYFEVGYMKEIEWYVELHAAHNLDLFECVLSRTVNDKLESIEMEFEFAILSPDGSPWIEKTNRYTFENGTSFIVNEFELSDNFSERKAEFLPMKTVTIRCRMWSVETNISHTGLWMARTRLETDCISFIWPIEDFNTLETSEKRWHTLKFSFNGFNPRMELCLYFAENRMRIKIINIDFTGEFHLSWRISLVGAEGKIRGILKGFDYMDSDHNKTYDDSFSLETLRSHKSYFFPYDAICLKYEFEAFIGDLWSRIEYQTSGVQGEKREQIYCSTKRLASCCPLKISVKEFHDDDSLVDVNFRVDNQVFPAHKVILGAQSLVFKDMFASEIRETRTIDIPGVKSQTFRILMKYFYTDTLPDLDWESALELYKMARKYKILGLLKECTIFLKQNLSFSNLCDVIKLASFHDGKDRLQKAAMKLYLKRDIEILNSDAWKTLKQENPREALEVLESIYIKKFKTVRM</sequence>
<comment type="caution">
    <text evidence="3">The sequence shown here is derived from an EMBL/GenBank/DDBJ whole genome shotgun (WGS) entry which is preliminary data.</text>
</comment>
<keyword evidence="4" id="KW-1185">Reference proteome</keyword>
<dbReference type="Gene3D" id="2.60.210.10">
    <property type="entry name" value="Apoptosis, Tumor Necrosis Factor Receptor Associated Protein 2, Chain A"/>
    <property type="match status" value="1"/>
</dbReference>
<reference evidence="3" key="1">
    <citation type="submission" date="2020-08" db="EMBL/GenBank/DDBJ databases">
        <title>Multicomponent nature underlies the extraordinary mechanical properties of spider dragline silk.</title>
        <authorList>
            <person name="Kono N."/>
            <person name="Nakamura H."/>
            <person name="Mori M."/>
            <person name="Yoshida Y."/>
            <person name="Ohtoshi R."/>
            <person name="Malay A.D."/>
            <person name="Moran D.A.P."/>
            <person name="Tomita M."/>
            <person name="Numata K."/>
            <person name="Arakawa K."/>
        </authorList>
    </citation>
    <scope>NUCLEOTIDE SEQUENCE</scope>
</reference>
<proteinExistence type="predicted"/>
<dbReference type="AlphaFoldDB" id="A0A8X6INK0"/>
<organism evidence="3 4">
    <name type="scientific">Nephila pilipes</name>
    <name type="common">Giant wood spider</name>
    <name type="synonym">Nephila maculata</name>
    <dbReference type="NCBI Taxonomy" id="299642"/>
    <lineage>
        <taxon>Eukaryota</taxon>
        <taxon>Metazoa</taxon>
        <taxon>Ecdysozoa</taxon>
        <taxon>Arthropoda</taxon>
        <taxon>Chelicerata</taxon>
        <taxon>Arachnida</taxon>
        <taxon>Araneae</taxon>
        <taxon>Araneomorphae</taxon>
        <taxon>Entelegynae</taxon>
        <taxon>Araneoidea</taxon>
        <taxon>Nephilidae</taxon>
        <taxon>Nephila</taxon>
    </lineage>
</organism>
<evidence type="ECO:0000259" key="2">
    <source>
        <dbReference type="PROSITE" id="PS50144"/>
    </source>
</evidence>
<dbReference type="PROSITE" id="PS50144">
    <property type="entry name" value="MATH"/>
    <property type="match status" value="1"/>
</dbReference>
<accession>A0A8X6INK0</accession>
<dbReference type="SMART" id="SM00225">
    <property type="entry name" value="BTB"/>
    <property type="match status" value="1"/>
</dbReference>
<dbReference type="GO" id="GO:0030163">
    <property type="term" value="P:protein catabolic process"/>
    <property type="evidence" value="ECO:0007669"/>
    <property type="project" value="UniProtKB-ARBA"/>
</dbReference>
<feature type="domain" description="MATH" evidence="2">
    <location>
        <begin position="6"/>
        <end position="129"/>
    </location>
</feature>
<dbReference type="EMBL" id="BMAW01092194">
    <property type="protein sequence ID" value="GFS53585.1"/>
    <property type="molecule type" value="Genomic_DNA"/>
</dbReference>
<name>A0A8X6INK0_NEPPI</name>
<dbReference type="InterPro" id="IPR011333">
    <property type="entry name" value="SKP1/BTB/POZ_sf"/>
</dbReference>
<dbReference type="Gene3D" id="1.25.40.420">
    <property type="match status" value="1"/>
</dbReference>
<protein>
    <submittedName>
        <fullName evidence="3">Speckle-type POZ protein</fullName>
    </submittedName>
</protein>
<dbReference type="OrthoDB" id="7629033at2759"/>
<evidence type="ECO:0000313" key="3">
    <source>
        <dbReference type="EMBL" id="GFS53585.1"/>
    </source>
</evidence>
<dbReference type="CDD" id="cd00121">
    <property type="entry name" value="MATH"/>
    <property type="match status" value="1"/>
</dbReference>
<evidence type="ECO:0000259" key="1">
    <source>
        <dbReference type="PROSITE" id="PS50097"/>
    </source>
</evidence>
<evidence type="ECO:0000313" key="4">
    <source>
        <dbReference type="Proteomes" id="UP000887013"/>
    </source>
</evidence>
<dbReference type="SUPFAM" id="SSF49599">
    <property type="entry name" value="TRAF domain-like"/>
    <property type="match status" value="1"/>
</dbReference>
<dbReference type="PANTHER" id="PTHR24413">
    <property type="entry name" value="SPECKLE-TYPE POZ PROTEIN"/>
    <property type="match status" value="1"/>
</dbReference>
<dbReference type="PROSITE" id="PS50097">
    <property type="entry name" value="BTB"/>
    <property type="match status" value="1"/>
</dbReference>
<dbReference type="InterPro" id="IPR000210">
    <property type="entry name" value="BTB/POZ_dom"/>
</dbReference>
<dbReference type="Pfam" id="PF00917">
    <property type="entry name" value="MATH"/>
    <property type="match status" value="1"/>
</dbReference>